<dbReference type="SUPFAM" id="SSF53474">
    <property type="entry name" value="alpha/beta-Hydrolases"/>
    <property type="match status" value="1"/>
</dbReference>
<dbReference type="InterPro" id="IPR043595">
    <property type="entry name" value="FaeB/C/D"/>
</dbReference>
<dbReference type="KEGG" id="bcom:BAUCODRAFT_55760"/>
<accession>M2NH08</accession>
<proteinExistence type="predicted"/>
<keyword evidence="4" id="KW-0858">Xylan degradation</keyword>
<sequence>YSIVTTDGHTRYYSVQVPNPYDRKNPYPLIFDYHGASDTSTIQRNNSAYFNYTQDYLVVYPQGWGRHWQGPAYAHKGVNDTLFTSDLLAHIEDNYCIDPSRVYASGKSNGGGFVDTLACSSAGDAFAAFAMASAALYTDLNKSSCARRRPILESHGLMDTVINYTGSAKGNGGPLPNIDSWVSWWGERDCGPNATPHYDTQPRGYNVTAYSCGDLTDVVKHYEVFDLGHC</sequence>
<dbReference type="PANTHER" id="PTHR38050">
    <property type="match status" value="1"/>
</dbReference>
<dbReference type="GO" id="GO:0030600">
    <property type="term" value="F:feruloyl esterase activity"/>
    <property type="evidence" value="ECO:0007669"/>
    <property type="project" value="UniProtKB-EC"/>
</dbReference>
<dbReference type="HOGENOM" id="CLU_027551_3_1_1"/>
<keyword evidence="3" id="KW-0964">Secreted</keyword>
<evidence type="ECO:0000313" key="11">
    <source>
        <dbReference type="Proteomes" id="UP000011761"/>
    </source>
</evidence>
<dbReference type="OMA" id="WGHRTCG"/>
<evidence type="ECO:0000256" key="8">
    <source>
        <dbReference type="ARBA" id="ARBA00023326"/>
    </source>
</evidence>
<dbReference type="EC" id="3.1.1.73" evidence="2"/>
<evidence type="ECO:0000256" key="6">
    <source>
        <dbReference type="ARBA" id="ARBA00022801"/>
    </source>
</evidence>
<keyword evidence="8" id="KW-0624">Polysaccharide degradation</keyword>
<dbReference type="EMBL" id="KB445553">
    <property type="protein sequence ID" value="EMC98305.1"/>
    <property type="molecule type" value="Genomic_DNA"/>
</dbReference>
<dbReference type="Gene3D" id="3.40.50.1820">
    <property type="entry name" value="alpha/beta hydrolase"/>
    <property type="match status" value="1"/>
</dbReference>
<evidence type="ECO:0000256" key="4">
    <source>
        <dbReference type="ARBA" id="ARBA00022651"/>
    </source>
</evidence>
<dbReference type="Pfam" id="PF00756">
    <property type="entry name" value="Esterase"/>
    <property type="match status" value="1"/>
</dbReference>
<feature type="non-terminal residue" evidence="10">
    <location>
        <position position="1"/>
    </location>
</feature>
<evidence type="ECO:0000256" key="5">
    <source>
        <dbReference type="ARBA" id="ARBA00022729"/>
    </source>
</evidence>
<dbReference type="AlphaFoldDB" id="M2NH08"/>
<reference evidence="10 11" key="1">
    <citation type="journal article" date="2012" name="PLoS Pathog.">
        <title>Diverse lifestyles and strategies of plant pathogenesis encoded in the genomes of eighteen Dothideomycetes fungi.</title>
        <authorList>
            <person name="Ohm R.A."/>
            <person name="Feau N."/>
            <person name="Henrissat B."/>
            <person name="Schoch C.L."/>
            <person name="Horwitz B.A."/>
            <person name="Barry K.W."/>
            <person name="Condon B.J."/>
            <person name="Copeland A.C."/>
            <person name="Dhillon B."/>
            <person name="Glaser F."/>
            <person name="Hesse C.N."/>
            <person name="Kosti I."/>
            <person name="LaButti K."/>
            <person name="Lindquist E.A."/>
            <person name="Lucas S."/>
            <person name="Salamov A.A."/>
            <person name="Bradshaw R.E."/>
            <person name="Ciuffetti L."/>
            <person name="Hamelin R.C."/>
            <person name="Kema G.H.J."/>
            <person name="Lawrence C."/>
            <person name="Scott J.A."/>
            <person name="Spatafora J.W."/>
            <person name="Turgeon B.G."/>
            <person name="de Wit P.J.G.M."/>
            <person name="Zhong S."/>
            <person name="Goodwin S.B."/>
            <person name="Grigoriev I.V."/>
        </authorList>
    </citation>
    <scope>NUCLEOTIDE SEQUENCE [LARGE SCALE GENOMIC DNA]</scope>
    <source>
        <strain evidence="10 11">UAMH 10762</strain>
    </source>
</reference>
<evidence type="ECO:0000256" key="9">
    <source>
        <dbReference type="ARBA" id="ARBA00034075"/>
    </source>
</evidence>
<evidence type="ECO:0000256" key="1">
    <source>
        <dbReference type="ARBA" id="ARBA00004613"/>
    </source>
</evidence>
<dbReference type="GO" id="GO:0045493">
    <property type="term" value="P:xylan catabolic process"/>
    <property type="evidence" value="ECO:0007669"/>
    <property type="project" value="UniProtKB-KW"/>
</dbReference>
<dbReference type="eggNOG" id="ENOG502SBTI">
    <property type="taxonomic scope" value="Eukaryota"/>
</dbReference>
<comment type="catalytic activity">
    <reaction evidence="9">
        <text>feruloyl-polysaccharide + H2O = ferulate + polysaccharide.</text>
        <dbReference type="EC" id="3.1.1.73"/>
    </reaction>
</comment>
<organism evidence="10 11">
    <name type="scientific">Baudoinia panamericana (strain UAMH 10762)</name>
    <name type="common">Angels' share fungus</name>
    <name type="synonym">Baudoinia compniacensis (strain UAMH 10762)</name>
    <dbReference type="NCBI Taxonomy" id="717646"/>
    <lineage>
        <taxon>Eukaryota</taxon>
        <taxon>Fungi</taxon>
        <taxon>Dikarya</taxon>
        <taxon>Ascomycota</taxon>
        <taxon>Pezizomycotina</taxon>
        <taxon>Dothideomycetes</taxon>
        <taxon>Dothideomycetidae</taxon>
        <taxon>Mycosphaerellales</taxon>
        <taxon>Teratosphaeriaceae</taxon>
        <taxon>Baudoinia</taxon>
    </lineage>
</organism>
<evidence type="ECO:0000256" key="7">
    <source>
        <dbReference type="ARBA" id="ARBA00023277"/>
    </source>
</evidence>
<evidence type="ECO:0000313" key="10">
    <source>
        <dbReference type="EMBL" id="EMC98305.1"/>
    </source>
</evidence>
<keyword evidence="11" id="KW-1185">Reference proteome</keyword>
<dbReference type="RefSeq" id="XP_007674553.1">
    <property type="nucleotide sequence ID" value="XM_007676363.1"/>
</dbReference>
<keyword evidence="5" id="KW-0732">Signal</keyword>
<dbReference type="InterPro" id="IPR000801">
    <property type="entry name" value="Esterase-like"/>
</dbReference>
<dbReference type="Proteomes" id="UP000011761">
    <property type="component" value="Unassembled WGS sequence"/>
</dbReference>
<keyword evidence="6" id="KW-0378">Hydrolase</keyword>
<evidence type="ECO:0000256" key="3">
    <source>
        <dbReference type="ARBA" id="ARBA00022525"/>
    </source>
</evidence>
<dbReference type="GO" id="GO:0005576">
    <property type="term" value="C:extracellular region"/>
    <property type="evidence" value="ECO:0007669"/>
    <property type="project" value="UniProtKB-SubCell"/>
</dbReference>
<evidence type="ECO:0000256" key="2">
    <source>
        <dbReference type="ARBA" id="ARBA00013091"/>
    </source>
</evidence>
<gene>
    <name evidence="10" type="ORF">BAUCODRAFT_55760</name>
</gene>
<keyword evidence="7" id="KW-0119">Carbohydrate metabolism</keyword>
<dbReference type="OrthoDB" id="424610at2759"/>
<comment type="subcellular location">
    <subcellularLocation>
        <location evidence="1">Secreted</location>
    </subcellularLocation>
</comment>
<feature type="non-terminal residue" evidence="10">
    <location>
        <position position="230"/>
    </location>
</feature>
<dbReference type="PANTHER" id="PTHR38050:SF2">
    <property type="entry name" value="FERULOYL ESTERASE C-RELATED"/>
    <property type="match status" value="1"/>
</dbReference>
<dbReference type="GeneID" id="19115479"/>
<name>M2NH08_BAUPA</name>
<protein>
    <recommendedName>
        <fullName evidence="2">feruloyl esterase</fullName>
        <ecNumber evidence="2">3.1.1.73</ecNumber>
    </recommendedName>
</protein>
<dbReference type="InterPro" id="IPR029058">
    <property type="entry name" value="AB_hydrolase_fold"/>
</dbReference>